<dbReference type="AlphaFoldDB" id="A0AAW0CV86"/>
<feature type="compositionally biased region" description="Acidic residues" evidence="1">
    <location>
        <begin position="357"/>
        <end position="373"/>
    </location>
</feature>
<reference evidence="2 3" key="1">
    <citation type="submission" date="2024-01" db="EMBL/GenBank/DDBJ databases">
        <title>A draft genome for a cacao thread blight-causing isolate of Paramarasmius palmivorus.</title>
        <authorList>
            <person name="Baruah I.K."/>
            <person name="Bukari Y."/>
            <person name="Amoako-Attah I."/>
            <person name="Meinhardt L.W."/>
            <person name="Bailey B.A."/>
            <person name="Cohen S.P."/>
        </authorList>
    </citation>
    <scope>NUCLEOTIDE SEQUENCE [LARGE SCALE GENOMIC DNA]</scope>
    <source>
        <strain evidence="2 3">GH-12</strain>
    </source>
</reference>
<comment type="caution">
    <text evidence="2">The sequence shown here is derived from an EMBL/GenBank/DDBJ whole genome shotgun (WGS) entry which is preliminary data.</text>
</comment>
<proteinExistence type="predicted"/>
<dbReference type="EMBL" id="JAYKXP010000026">
    <property type="protein sequence ID" value="KAK7044047.1"/>
    <property type="molecule type" value="Genomic_DNA"/>
</dbReference>
<evidence type="ECO:0000313" key="2">
    <source>
        <dbReference type="EMBL" id="KAK7044047.1"/>
    </source>
</evidence>
<evidence type="ECO:0000313" key="3">
    <source>
        <dbReference type="Proteomes" id="UP001383192"/>
    </source>
</evidence>
<dbReference type="Proteomes" id="UP001383192">
    <property type="component" value="Unassembled WGS sequence"/>
</dbReference>
<feature type="compositionally biased region" description="Acidic residues" evidence="1">
    <location>
        <begin position="338"/>
        <end position="350"/>
    </location>
</feature>
<gene>
    <name evidence="2" type="ORF">VNI00_007762</name>
</gene>
<evidence type="ECO:0000256" key="1">
    <source>
        <dbReference type="SAM" id="MobiDB-lite"/>
    </source>
</evidence>
<feature type="compositionally biased region" description="Acidic residues" evidence="1">
    <location>
        <begin position="381"/>
        <end position="390"/>
    </location>
</feature>
<accession>A0AAW0CV86</accession>
<organism evidence="2 3">
    <name type="scientific">Paramarasmius palmivorus</name>
    <dbReference type="NCBI Taxonomy" id="297713"/>
    <lineage>
        <taxon>Eukaryota</taxon>
        <taxon>Fungi</taxon>
        <taxon>Dikarya</taxon>
        <taxon>Basidiomycota</taxon>
        <taxon>Agaricomycotina</taxon>
        <taxon>Agaricomycetes</taxon>
        <taxon>Agaricomycetidae</taxon>
        <taxon>Agaricales</taxon>
        <taxon>Marasmiineae</taxon>
        <taxon>Marasmiaceae</taxon>
        <taxon>Paramarasmius</taxon>
    </lineage>
</organism>
<name>A0AAW0CV86_9AGAR</name>
<feature type="region of interest" description="Disordered" evidence="1">
    <location>
        <begin position="336"/>
        <end position="392"/>
    </location>
</feature>
<sequence length="553" mass="62211">MVLKKVSWSMRHEVSQYEKTVFGLEALYGTFFEKPEDIEAFRVYQAKSEALVSGSALVRVLSRGEFDPSDLDVFVNLVYVLGLGDLLRRFGFRFVPFSTVFDGRRRKSVQQDPDFKKAVQAEFSSRSPNTGTVAERYDDYTIAGVFNFENDDHRRIQIVATRHEPIEAILGFYSTLVMNVATATQIISLYPSTSFVRRWALYLKPYSWAVVRARMKYELRGWRPWDLVTAEQAVALDSELSIKTRWIGDRHCWVVDLPPMATYNPPAGSYRSLMTTSWNLRYPASTGARLVVNRMSSVCAPRSHVITWEAERSVWNHPCFALLHGESGERVVKVTVTSEEESDFPSDESTDGSVDGGEGDSSELSPGDEESTDGSDSASDSSEDESDEGDSVARVSLAVGMRKWKYVHEVAECVHREVVDLASLDGAVVEYLHGLYPHIHASEKADAVLIAMQRAFGGLVKEFPCLASNARLPMAHVVTVILDCMLTVEYVCMCDDVRLAMDFEVDVSNRSVWTKCTVFVPMAKLAEVKQEIEEWSDDNFKHARLTLRLEGDS</sequence>
<keyword evidence="3" id="KW-1185">Reference proteome</keyword>
<protein>
    <submittedName>
        <fullName evidence="2">Uncharacterized protein</fullName>
    </submittedName>
</protein>